<proteinExistence type="predicted"/>
<feature type="signal peptide" evidence="1">
    <location>
        <begin position="1"/>
        <end position="21"/>
    </location>
</feature>
<evidence type="ECO:0000313" key="3">
    <source>
        <dbReference type="Proteomes" id="UP000460626"/>
    </source>
</evidence>
<evidence type="ECO:0000313" key="2">
    <source>
        <dbReference type="EMBL" id="MXO92129.1"/>
    </source>
</evidence>
<sequence length="123" mass="12373">MKTFAMLGAAGSLLFAGAAMAQELPAQAETSVTAATAFTDEQVDSFVDAAVAMRAAQAEIAADATVTAEARQARALEVLAQAGIEADTYNAIGAAMQSDPAVAQRVQLALGARAQAAQGNDNS</sequence>
<dbReference type="RefSeq" id="WP_160731768.1">
    <property type="nucleotide sequence ID" value="NZ_BMJK01000001.1"/>
</dbReference>
<name>A0A845A3D9_9SPHN</name>
<keyword evidence="1" id="KW-0732">Signal</keyword>
<evidence type="ECO:0000256" key="1">
    <source>
        <dbReference type="SAM" id="SignalP"/>
    </source>
</evidence>
<dbReference type="EMBL" id="WTYH01000001">
    <property type="protein sequence ID" value="MXO92129.1"/>
    <property type="molecule type" value="Genomic_DNA"/>
</dbReference>
<accession>A0A845A3D9</accession>
<organism evidence="2 3">
    <name type="scientific">Aurantiacibacter arachoides</name>
    <dbReference type="NCBI Taxonomy" id="1850444"/>
    <lineage>
        <taxon>Bacteria</taxon>
        <taxon>Pseudomonadati</taxon>
        <taxon>Pseudomonadota</taxon>
        <taxon>Alphaproteobacteria</taxon>
        <taxon>Sphingomonadales</taxon>
        <taxon>Erythrobacteraceae</taxon>
        <taxon>Aurantiacibacter</taxon>
    </lineage>
</organism>
<dbReference type="Proteomes" id="UP000460626">
    <property type="component" value="Unassembled WGS sequence"/>
</dbReference>
<comment type="caution">
    <text evidence="2">The sequence shown here is derived from an EMBL/GenBank/DDBJ whole genome shotgun (WGS) entry which is preliminary data.</text>
</comment>
<reference evidence="2 3" key="1">
    <citation type="submission" date="2019-12" db="EMBL/GenBank/DDBJ databases">
        <title>Genomic-based taxomic classification of the family Erythrobacteraceae.</title>
        <authorList>
            <person name="Xu L."/>
        </authorList>
    </citation>
    <scope>NUCLEOTIDE SEQUENCE [LARGE SCALE GENOMIC DNA]</scope>
    <source>
        <strain evidence="2 3">RC4-10-4</strain>
    </source>
</reference>
<protein>
    <submittedName>
        <fullName evidence="2">DUF4168 domain-containing protein</fullName>
    </submittedName>
</protein>
<gene>
    <name evidence="2" type="ORF">GRI62_00725</name>
</gene>
<dbReference type="AlphaFoldDB" id="A0A845A3D9"/>
<feature type="chain" id="PRO_5032886570" evidence="1">
    <location>
        <begin position="22"/>
        <end position="123"/>
    </location>
</feature>
<keyword evidence="3" id="KW-1185">Reference proteome</keyword>